<accession>A0ABN9RY03</accession>
<reference evidence="2" key="1">
    <citation type="submission" date="2023-10" db="EMBL/GenBank/DDBJ databases">
        <authorList>
            <person name="Chen Y."/>
            <person name="Shah S."/>
            <person name="Dougan E. K."/>
            <person name="Thang M."/>
            <person name="Chan C."/>
        </authorList>
    </citation>
    <scope>NUCLEOTIDE SEQUENCE [LARGE SCALE GENOMIC DNA]</scope>
</reference>
<feature type="transmembrane region" description="Helical" evidence="1">
    <location>
        <begin position="297"/>
        <end position="317"/>
    </location>
</feature>
<organism evidence="2 3">
    <name type="scientific">Prorocentrum cordatum</name>
    <dbReference type="NCBI Taxonomy" id="2364126"/>
    <lineage>
        <taxon>Eukaryota</taxon>
        <taxon>Sar</taxon>
        <taxon>Alveolata</taxon>
        <taxon>Dinophyceae</taxon>
        <taxon>Prorocentrales</taxon>
        <taxon>Prorocentraceae</taxon>
        <taxon>Prorocentrum</taxon>
    </lineage>
</organism>
<feature type="transmembrane region" description="Helical" evidence="1">
    <location>
        <begin position="242"/>
        <end position="264"/>
    </location>
</feature>
<feature type="transmembrane region" description="Helical" evidence="1">
    <location>
        <begin position="207"/>
        <end position="230"/>
    </location>
</feature>
<evidence type="ECO:0000313" key="2">
    <source>
        <dbReference type="EMBL" id="CAK0824268.1"/>
    </source>
</evidence>
<dbReference type="Proteomes" id="UP001189429">
    <property type="component" value="Unassembled WGS sequence"/>
</dbReference>
<protein>
    <submittedName>
        <fullName evidence="2">Uncharacterized protein</fullName>
    </submittedName>
</protein>
<keyword evidence="1" id="KW-1133">Transmembrane helix</keyword>
<sequence>MYEAEQSVWDAAAFIGHESSIGPGVSIILALLWALNIAMQIAFCVLVFLYMQDADITTDTLDELLTWRVTVAHHVDYADTVVQRSMIADMCGENAQAQLHMSATQASWHETIQNFNQGGDILMYLAQTLWICTVFRELTAAWNFGSALFFLNRGHKTRILVTESDDASFNEERNEVSRVSRTPSGSLETLLTLMVVVRVKSITTLRYWACLVLIAFCRFAVGVTIGFAGILYLSKTNVKEDLVLNAIALEFIMGIDELLFAVFAPRRMQTLMANLEALPCPDKVFTRAPGCLAMVKVVLVFAILLSVQITLLNPFFMTLKQADSILCEGEQNFVWAVNPATQMVHVARSAPADDAWQLVHLHVLQVAQPPLAVDEGTWTPAGADPLAMEYATSADTRAVLEAQEEARGISAVPYDADYFNKVLLLSMSTLEAAAGSLTCQNMGNGQSVEAAREYLQELLNDTSVQNCSDVAWQLCGEYDRADLRAICPVHCECDMPGRYRSAYAGFFQTAAGGCPSQCDVLKAARNEILQGAAAVQLSLATTDGVFACQDLGEDAFSFDDSCVNLDQFGPYYSRNLKNCDVMQQSDCSGFDDSDFTAADMCCKCGGGVLETSTSIECVNHLSEECKNMDVPAFWYLIYVRGLFQYLTSMTDFEKRVREVLAQTSLDITINMDPSAEERLAEWIVSGNMAQSMVDGRWELMPGYRHPRGRTGCEYLASFEIKALLGIDLCAPGSFMSIKFLCPQTCGCTQSAYMTMGDEYEEESDLMTFTYDKAALTECPAACVLPHPDISGSDAYLNYTMSEGGRRRV</sequence>
<evidence type="ECO:0000313" key="3">
    <source>
        <dbReference type="Proteomes" id="UP001189429"/>
    </source>
</evidence>
<keyword evidence="1" id="KW-0472">Membrane</keyword>
<comment type="caution">
    <text evidence="2">The sequence shown here is derived from an EMBL/GenBank/DDBJ whole genome shotgun (WGS) entry which is preliminary data.</text>
</comment>
<evidence type="ECO:0000256" key="1">
    <source>
        <dbReference type="SAM" id="Phobius"/>
    </source>
</evidence>
<gene>
    <name evidence="2" type="ORF">PCOR1329_LOCUS24715</name>
</gene>
<feature type="transmembrane region" description="Helical" evidence="1">
    <location>
        <begin position="27"/>
        <end position="51"/>
    </location>
</feature>
<proteinExistence type="predicted"/>
<dbReference type="EMBL" id="CAUYUJ010008549">
    <property type="protein sequence ID" value="CAK0824268.1"/>
    <property type="molecule type" value="Genomic_DNA"/>
</dbReference>
<name>A0ABN9RY03_9DINO</name>
<keyword evidence="1" id="KW-0812">Transmembrane</keyword>
<keyword evidence="3" id="KW-1185">Reference proteome</keyword>